<proteinExistence type="predicted"/>
<comment type="caution">
    <text evidence="1">The sequence shown here is derived from an EMBL/GenBank/DDBJ whole genome shotgun (WGS) entry which is preliminary data.</text>
</comment>
<gene>
    <name evidence="1" type="ORF">GCM10009098_00830</name>
</gene>
<dbReference type="Proteomes" id="UP001501169">
    <property type="component" value="Unassembled WGS sequence"/>
</dbReference>
<protein>
    <recommendedName>
        <fullName evidence="3">DUF4145 domain-containing protein</fullName>
    </recommendedName>
</protein>
<reference evidence="1 2" key="1">
    <citation type="journal article" date="2019" name="Int. J. Syst. Evol. Microbiol.">
        <title>The Global Catalogue of Microorganisms (GCM) 10K type strain sequencing project: providing services to taxonomists for standard genome sequencing and annotation.</title>
        <authorList>
            <consortium name="The Broad Institute Genomics Platform"/>
            <consortium name="The Broad Institute Genome Sequencing Center for Infectious Disease"/>
            <person name="Wu L."/>
            <person name="Ma J."/>
        </authorList>
    </citation>
    <scope>NUCLEOTIDE SEQUENCE [LARGE SCALE GENOMIC DNA]</scope>
    <source>
        <strain evidence="1 2">JCM 14331</strain>
    </source>
</reference>
<dbReference type="EMBL" id="BAAAEO010000001">
    <property type="protein sequence ID" value="GAA0537220.1"/>
    <property type="molecule type" value="Genomic_DNA"/>
</dbReference>
<evidence type="ECO:0000313" key="2">
    <source>
        <dbReference type="Proteomes" id="UP001501169"/>
    </source>
</evidence>
<dbReference type="RefSeq" id="WP_226765938.1">
    <property type="nucleotide sequence ID" value="NZ_BAAAEO010000001.1"/>
</dbReference>
<keyword evidence="2" id="KW-1185">Reference proteome</keyword>
<evidence type="ECO:0000313" key="1">
    <source>
        <dbReference type="EMBL" id="GAA0537220.1"/>
    </source>
</evidence>
<sequence length="230" mass="26826">MLPDYRSVDRLNFFCTGLSTFCHNAKNKLEHVKKAYLLVGSTWETELSKIDNKMIYAVQKAADEDEQYYIGESFSLDFARINEFEIIHRHSILLTLQNTLEHFLDELCQVVAYTMNSPIKLTDQNGHGIPRALKYLSKIAKFNLKSVQQERQIVMSTQQIRNLIVHAGGKIPEDKKHKSVILIKNSIYFNGIPGHYITIKPEFIEYYIDILVSFFEKLHFEIQEFMERAS</sequence>
<organism evidence="1 2">
    <name type="scientific">Rheinheimera aquimaris</name>
    <dbReference type="NCBI Taxonomy" id="412437"/>
    <lineage>
        <taxon>Bacteria</taxon>
        <taxon>Pseudomonadati</taxon>
        <taxon>Pseudomonadota</taxon>
        <taxon>Gammaproteobacteria</taxon>
        <taxon>Chromatiales</taxon>
        <taxon>Chromatiaceae</taxon>
        <taxon>Rheinheimera</taxon>
    </lineage>
</organism>
<name>A0ABN1D8U1_9GAMM</name>
<accession>A0ABN1D8U1</accession>
<evidence type="ECO:0008006" key="3">
    <source>
        <dbReference type="Google" id="ProtNLM"/>
    </source>
</evidence>